<dbReference type="InterPro" id="IPR018870">
    <property type="entry name" value="Tti2"/>
</dbReference>
<evidence type="ECO:0000313" key="2">
    <source>
        <dbReference type="EnsemblMetazoa" id="XP_014251222.1"/>
    </source>
</evidence>
<dbReference type="Proteomes" id="UP000494040">
    <property type="component" value="Unassembled WGS sequence"/>
</dbReference>
<dbReference type="GO" id="GO:0005634">
    <property type="term" value="C:nucleus"/>
    <property type="evidence" value="ECO:0007669"/>
    <property type="project" value="TreeGrafter"/>
</dbReference>
<accession>A0A8I6RTI6</accession>
<dbReference type="Pfam" id="PF10521">
    <property type="entry name" value="Tti2"/>
    <property type="match status" value="1"/>
</dbReference>
<dbReference type="Gene3D" id="1.25.10.10">
    <property type="entry name" value="Leucine-rich Repeat Variant"/>
    <property type="match status" value="1"/>
</dbReference>
<dbReference type="AlphaFoldDB" id="A0A8I6RTI6"/>
<dbReference type="GO" id="GO:0005829">
    <property type="term" value="C:cytosol"/>
    <property type="evidence" value="ECO:0007669"/>
    <property type="project" value="TreeGrafter"/>
</dbReference>
<dbReference type="PANTHER" id="PTHR32226:SF2">
    <property type="entry name" value="TELO2-INTERACTING PROTEIN 2"/>
    <property type="match status" value="1"/>
</dbReference>
<dbReference type="PANTHER" id="PTHR32226">
    <property type="entry name" value="TELO2-INTERACTING PROTEIN 2"/>
    <property type="match status" value="1"/>
</dbReference>
<protein>
    <submittedName>
        <fullName evidence="2">Uncharacterized protein</fullName>
    </submittedName>
</protein>
<dbReference type="OMA" id="GCAKWCE"/>
<dbReference type="SUPFAM" id="SSF48371">
    <property type="entry name" value="ARM repeat"/>
    <property type="match status" value="1"/>
</dbReference>
<keyword evidence="3" id="KW-1185">Reference proteome</keyword>
<evidence type="ECO:0000313" key="3">
    <source>
        <dbReference type="Proteomes" id="UP000494040"/>
    </source>
</evidence>
<comment type="similarity">
    <text evidence="1">Belongs to the TTI2 family.</text>
</comment>
<organism evidence="2 3">
    <name type="scientific">Cimex lectularius</name>
    <name type="common">Bed bug</name>
    <name type="synonym">Acanthia lectularia</name>
    <dbReference type="NCBI Taxonomy" id="79782"/>
    <lineage>
        <taxon>Eukaryota</taxon>
        <taxon>Metazoa</taxon>
        <taxon>Ecdysozoa</taxon>
        <taxon>Arthropoda</taxon>
        <taxon>Hexapoda</taxon>
        <taxon>Insecta</taxon>
        <taxon>Pterygota</taxon>
        <taxon>Neoptera</taxon>
        <taxon>Paraneoptera</taxon>
        <taxon>Hemiptera</taxon>
        <taxon>Heteroptera</taxon>
        <taxon>Panheteroptera</taxon>
        <taxon>Cimicomorpha</taxon>
        <taxon>Cimicidae</taxon>
        <taxon>Cimex</taxon>
    </lineage>
</organism>
<dbReference type="GeneID" id="106667656"/>
<dbReference type="OrthoDB" id="6417021at2759"/>
<proteinExistence type="inferred from homology"/>
<dbReference type="RefSeq" id="XP_014251222.1">
    <property type="nucleotide sequence ID" value="XM_014395736.2"/>
</dbReference>
<name>A0A8I6RTI6_CIMLE</name>
<dbReference type="EnsemblMetazoa" id="XM_014395736.2">
    <property type="protein sequence ID" value="XP_014251222.1"/>
    <property type="gene ID" value="LOC106667656"/>
</dbReference>
<dbReference type="InterPro" id="IPR011989">
    <property type="entry name" value="ARM-like"/>
</dbReference>
<sequence length="411" mass="46988">MQNEERKRAWELLTAARVPEVSSGFDRPLSTADFLPYTAACEGHLERVIEALEERATRDATEAEKSKLIAEAVLLAGEHSAKSLWTTDNSLALGSKLLGLLLSKENHPSLSLLLTCNNQKIFKTALDALRPTLLQKTWKKFPAAILCFSWILKHVKSPHLGDHLNKVLPTALIITDDFESQNRILGLDCIHHIIDNVTKSELTMYNFHDVIIEALRPVLYHNEPHVISPMIKTYVGLMNKLHPQHPVTNLARNCFDDIFEIILKNMYLEQNINVRTMYIECLPLLIKAKGLTTLRHGNLIYKILEEYILDTTSRHLALEVLIEVLKVSWPRKKWVFDSTMRILLKLIYNYTKNRSELSPDMIDKLKIILATLTHLSPDDAKSLINDMKKYDTIDGFHSVLISFFPHELSAE</sequence>
<dbReference type="InterPro" id="IPR016024">
    <property type="entry name" value="ARM-type_fold"/>
</dbReference>
<dbReference type="KEGG" id="clec:106667656"/>
<evidence type="ECO:0000256" key="1">
    <source>
        <dbReference type="ARBA" id="ARBA00034736"/>
    </source>
</evidence>
<reference evidence="2" key="1">
    <citation type="submission" date="2022-01" db="UniProtKB">
        <authorList>
            <consortium name="EnsemblMetazoa"/>
        </authorList>
    </citation>
    <scope>IDENTIFICATION</scope>
</reference>
<dbReference type="GO" id="GO:0110078">
    <property type="term" value="C:TTT Hsp90 cochaperone complex"/>
    <property type="evidence" value="ECO:0007669"/>
    <property type="project" value="InterPro"/>
</dbReference>